<sequence length="358" mass="39630">MGETTMKLYNSITLNGAYLDGPQLVDYCKNELASKKTPDWLVDIYRFLLEWTNDSEEIKAHTSGSTGEPKLILLKKKHMIASAIKTNSFLNLSKEKSALLCLSANYIAGKMMIVRALVSGFNLITIQPSGNPLENLNHSIDFTAMVPLQVSNCIGEVLKGEKVKQIIIGGGAISKTLVAKLRNSQTVCYETYGMTETVSHVAIKKVGDEVFEAMPGVAFSLDDRNCLVIEANDIADSVIVTNDIVNLISDQKFIWLGRFDNIINTGGIKVVPEEIEAKLTNRIPGQFYISSIPDVKLGEKLVLVVEENNVINDISQIKALISHLSNYEQPKQVCIVQKFPLTETDKIKRADLKQLIKL</sequence>
<gene>
    <name evidence="4" type="ORF">OM075_19105</name>
</gene>
<keyword evidence="5" id="KW-1185">Reference proteome</keyword>
<evidence type="ECO:0000313" key="4">
    <source>
        <dbReference type="EMBL" id="MCW3788585.1"/>
    </source>
</evidence>
<evidence type="ECO:0000259" key="3">
    <source>
        <dbReference type="Pfam" id="PF00501"/>
    </source>
</evidence>
<dbReference type="PANTHER" id="PTHR43201">
    <property type="entry name" value="ACYL-COA SYNTHETASE"/>
    <property type="match status" value="1"/>
</dbReference>
<comment type="similarity">
    <text evidence="1">Belongs to the ATP-dependent AMP-binding enzyme family.</text>
</comment>
<organism evidence="4 5">
    <name type="scientific">Plebeiibacterium sediminum</name>
    <dbReference type="NCBI Taxonomy" id="2992112"/>
    <lineage>
        <taxon>Bacteria</taxon>
        <taxon>Pseudomonadati</taxon>
        <taxon>Bacteroidota</taxon>
        <taxon>Bacteroidia</taxon>
        <taxon>Marinilabiliales</taxon>
        <taxon>Marinilabiliaceae</taxon>
        <taxon>Plebeiibacterium</taxon>
    </lineage>
</organism>
<dbReference type="RefSeq" id="WP_301192143.1">
    <property type="nucleotide sequence ID" value="NZ_JAPDPJ010000058.1"/>
</dbReference>
<dbReference type="PANTHER" id="PTHR43201:SF5">
    <property type="entry name" value="MEDIUM-CHAIN ACYL-COA LIGASE ACSF2, MITOCHONDRIAL"/>
    <property type="match status" value="1"/>
</dbReference>
<dbReference type="AlphaFoldDB" id="A0AAE3M856"/>
<feature type="domain" description="AMP-dependent synthetase/ligase" evidence="3">
    <location>
        <begin position="61"/>
        <end position="205"/>
    </location>
</feature>
<evidence type="ECO:0000256" key="2">
    <source>
        <dbReference type="ARBA" id="ARBA00022598"/>
    </source>
</evidence>
<comment type="caution">
    <text evidence="4">The sequence shown here is derived from an EMBL/GenBank/DDBJ whole genome shotgun (WGS) entry which is preliminary data.</text>
</comment>
<accession>A0AAE3M856</accession>
<proteinExistence type="inferred from homology"/>
<keyword evidence="2" id="KW-0436">Ligase</keyword>
<dbReference type="EMBL" id="JAPDPJ010000058">
    <property type="protein sequence ID" value="MCW3788585.1"/>
    <property type="molecule type" value="Genomic_DNA"/>
</dbReference>
<protein>
    <submittedName>
        <fullName evidence="4">AMP-binding protein</fullName>
    </submittedName>
</protein>
<reference evidence="4" key="1">
    <citation type="submission" date="2022-10" db="EMBL/GenBank/DDBJ databases">
        <authorList>
            <person name="Yu W.X."/>
        </authorList>
    </citation>
    <scope>NUCLEOTIDE SEQUENCE</scope>
    <source>
        <strain evidence="4">AAT</strain>
    </source>
</reference>
<dbReference type="InterPro" id="IPR045851">
    <property type="entry name" value="AMP-bd_C_sf"/>
</dbReference>
<dbReference type="InterPro" id="IPR042099">
    <property type="entry name" value="ANL_N_sf"/>
</dbReference>
<dbReference type="Gene3D" id="3.30.300.30">
    <property type="match status" value="1"/>
</dbReference>
<dbReference type="GO" id="GO:0031956">
    <property type="term" value="F:medium-chain fatty acid-CoA ligase activity"/>
    <property type="evidence" value="ECO:0007669"/>
    <property type="project" value="TreeGrafter"/>
</dbReference>
<evidence type="ECO:0000256" key="1">
    <source>
        <dbReference type="ARBA" id="ARBA00006432"/>
    </source>
</evidence>
<dbReference type="Proteomes" id="UP001209229">
    <property type="component" value="Unassembled WGS sequence"/>
</dbReference>
<dbReference type="InterPro" id="IPR000873">
    <property type="entry name" value="AMP-dep_synth/lig_dom"/>
</dbReference>
<dbReference type="Pfam" id="PF00501">
    <property type="entry name" value="AMP-binding"/>
    <property type="match status" value="1"/>
</dbReference>
<dbReference type="Gene3D" id="3.40.50.12780">
    <property type="entry name" value="N-terminal domain of ligase-like"/>
    <property type="match status" value="1"/>
</dbReference>
<name>A0AAE3M856_9BACT</name>
<dbReference type="SUPFAM" id="SSF56801">
    <property type="entry name" value="Acetyl-CoA synthetase-like"/>
    <property type="match status" value="1"/>
</dbReference>
<evidence type="ECO:0000313" key="5">
    <source>
        <dbReference type="Proteomes" id="UP001209229"/>
    </source>
</evidence>
<dbReference type="GO" id="GO:0006631">
    <property type="term" value="P:fatty acid metabolic process"/>
    <property type="evidence" value="ECO:0007669"/>
    <property type="project" value="TreeGrafter"/>
</dbReference>